<reference evidence="1 2" key="1">
    <citation type="journal article" date="2011" name="Proc. Natl. Acad. Sci. U.S.A.">
        <title>Comparative genomics of xylose-fermenting fungi for enhanced biofuel production.</title>
        <authorList>
            <person name="Wohlbach D.J."/>
            <person name="Kuo A."/>
            <person name="Sato T.K."/>
            <person name="Potts K.M."/>
            <person name="Salamov A.A."/>
            <person name="LaButti K.M."/>
            <person name="Sun H."/>
            <person name="Clum A."/>
            <person name="Pangilinan J.L."/>
            <person name="Lindquist E.A."/>
            <person name="Lucas S."/>
            <person name="Lapidus A."/>
            <person name="Jin M."/>
            <person name="Gunawan C."/>
            <person name="Balan V."/>
            <person name="Dale B.E."/>
            <person name="Jeffries T.W."/>
            <person name="Zinkel R."/>
            <person name="Barry K.W."/>
            <person name="Grigoriev I.V."/>
            <person name="Gasch A.P."/>
        </authorList>
    </citation>
    <scope>NUCLEOTIDE SEQUENCE [LARGE SCALE GENOMIC DNA]</scope>
    <source>
        <strain evidence="2">ATCC 10573 / BCRC 21748 / CBS 615 / JCM 9827 / NBRC 10315 / NRRL Y-1498 / VKM Y-70</strain>
    </source>
</reference>
<accession>G3BDK7</accession>
<evidence type="ECO:0000313" key="2">
    <source>
        <dbReference type="Proteomes" id="UP000000707"/>
    </source>
</evidence>
<proteinExistence type="predicted"/>
<dbReference type="EMBL" id="GL996528">
    <property type="protein sequence ID" value="EGV60322.1"/>
    <property type="molecule type" value="Genomic_DNA"/>
</dbReference>
<organism evidence="2">
    <name type="scientific">Candida tenuis (strain ATCC 10573 / BCRC 21748 / CBS 615 / JCM 9827 / NBRC 10315 / NRRL Y-1498 / VKM Y-70)</name>
    <name type="common">Yeast</name>
    <name type="synonym">Yamadazyma tenuis</name>
    <dbReference type="NCBI Taxonomy" id="590646"/>
    <lineage>
        <taxon>Eukaryota</taxon>
        <taxon>Fungi</taxon>
        <taxon>Dikarya</taxon>
        <taxon>Ascomycota</taxon>
        <taxon>Saccharomycotina</taxon>
        <taxon>Pichiomycetes</taxon>
        <taxon>Debaryomycetaceae</taxon>
        <taxon>Yamadazyma</taxon>
    </lineage>
</organism>
<dbReference type="AlphaFoldDB" id="G3BDK7"/>
<feature type="non-terminal residue" evidence="1">
    <location>
        <position position="1"/>
    </location>
</feature>
<evidence type="ECO:0000313" key="1">
    <source>
        <dbReference type="EMBL" id="EGV60322.1"/>
    </source>
</evidence>
<protein>
    <submittedName>
        <fullName evidence="1">Uncharacterized protein</fullName>
    </submittedName>
</protein>
<keyword evidence="2" id="KW-1185">Reference proteome</keyword>
<name>G3BDK7_CANTC</name>
<dbReference type="Proteomes" id="UP000000707">
    <property type="component" value="Unassembled WGS sequence"/>
</dbReference>
<sequence length="85" mass="9513">MVMYVYYCTDYVIEAVAIPVPILMPPELKRSTSVVQKADNNGFTILGLVTLRPTFIPVNYISKSPLFQREHVSSGTPVQIEPKIS</sequence>
<gene>
    <name evidence="1" type="ORF">CANTEDRAFT_116376</name>
</gene>
<dbReference type="HOGENOM" id="CLU_2512406_0_0_1"/>